<sequence>MQSKGWKNLLFAVLLTSSSANKCCIRVDAAWAANSEIKSLVSTQRTHQLIQKGRQKVINSELRQLDILELAYAEQTLSNLILEEALTTQPNPVLSATPNAEPRYAQNESSSPSNIQPTNEAPQLETQPNDLPQSSPKPIEQLLDKPQIDYTERLERLRQVLQQKKQPTPESNSLPELGLRVRQRPLSQKPLEQLPPLATEQPVVKSKPIGFLQARIGYFHASNIFSSDVVPIEDGLMFYGLSLASAYFPVSSKTYLNGSIDGNLIRYADRSKYNYNQLRFNLGIYQQLSQRMYGEFSWSNQQLFYANSSDRFEAGDRFLGENSLRLSVGRRDPLTQKLMLDSFYEFSLNFAEPNNRDRVINFVWVSLNYYWQKPLQVGLDYQFNSSDFTQRQRDDNYHRLFAHLNYKVSNSSNINLQSGISFGDSTDSNIDFDGWFFSINYNLQLGRF</sequence>
<keyword evidence="3" id="KW-1185">Reference proteome</keyword>
<feature type="compositionally biased region" description="Polar residues" evidence="1">
    <location>
        <begin position="106"/>
        <end position="136"/>
    </location>
</feature>
<name>A0A367Q808_9NOSO</name>
<gene>
    <name evidence="2" type="ORF">A6770_31800</name>
</gene>
<protein>
    <submittedName>
        <fullName evidence="2">Uncharacterized protein</fullName>
    </submittedName>
</protein>
<feature type="region of interest" description="Disordered" evidence="1">
    <location>
        <begin position="161"/>
        <end position="180"/>
    </location>
</feature>
<feature type="compositionally biased region" description="Polar residues" evidence="1">
    <location>
        <begin position="161"/>
        <end position="174"/>
    </location>
</feature>
<accession>A0A367Q808</accession>
<evidence type="ECO:0000313" key="3">
    <source>
        <dbReference type="Proteomes" id="UP000252107"/>
    </source>
</evidence>
<evidence type="ECO:0000256" key="1">
    <source>
        <dbReference type="SAM" id="MobiDB-lite"/>
    </source>
</evidence>
<proteinExistence type="predicted"/>
<feature type="region of interest" description="Disordered" evidence="1">
    <location>
        <begin position="92"/>
        <end position="139"/>
    </location>
</feature>
<comment type="caution">
    <text evidence="2">The sequence shown here is derived from an EMBL/GenBank/DDBJ whole genome shotgun (WGS) entry which is preliminary data.</text>
</comment>
<dbReference type="EMBL" id="LXQD01000338">
    <property type="protein sequence ID" value="RCJ20296.1"/>
    <property type="molecule type" value="Genomic_DNA"/>
</dbReference>
<reference evidence="2" key="1">
    <citation type="submission" date="2016-04" db="EMBL/GenBank/DDBJ databases">
        <authorList>
            <person name="Tabuchi Yagui T.R."/>
        </authorList>
    </citation>
    <scope>NUCLEOTIDE SEQUENCE [LARGE SCALE GENOMIC DNA]</scope>
    <source>
        <strain evidence="2">NIES-26</strain>
    </source>
</reference>
<dbReference type="AlphaFoldDB" id="A0A367Q808"/>
<organism evidence="2 3">
    <name type="scientific">Nostoc minutum NIES-26</name>
    <dbReference type="NCBI Taxonomy" id="1844469"/>
    <lineage>
        <taxon>Bacteria</taxon>
        <taxon>Bacillati</taxon>
        <taxon>Cyanobacteriota</taxon>
        <taxon>Cyanophyceae</taxon>
        <taxon>Nostocales</taxon>
        <taxon>Nostocaceae</taxon>
        <taxon>Nostoc</taxon>
    </lineage>
</organism>
<evidence type="ECO:0000313" key="2">
    <source>
        <dbReference type="EMBL" id="RCJ20296.1"/>
    </source>
</evidence>
<dbReference type="Proteomes" id="UP000252107">
    <property type="component" value="Unassembled WGS sequence"/>
</dbReference>